<comment type="caution">
    <text evidence="1">The sequence shown here is derived from an EMBL/GenBank/DDBJ whole genome shotgun (WGS) entry which is preliminary data.</text>
</comment>
<organism evidence="1 2">
    <name type="scientific">Fasciola gigantica</name>
    <name type="common">Giant liver fluke</name>
    <dbReference type="NCBI Taxonomy" id="46835"/>
    <lineage>
        <taxon>Eukaryota</taxon>
        <taxon>Metazoa</taxon>
        <taxon>Spiralia</taxon>
        <taxon>Lophotrochozoa</taxon>
        <taxon>Platyhelminthes</taxon>
        <taxon>Trematoda</taxon>
        <taxon>Digenea</taxon>
        <taxon>Plagiorchiida</taxon>
        <taxon>Echinostomata</taxon>
        <taxon>Echinostomatoidea</taxon>
        <taxon>Fasciolidae</taxon>
        <taxon>Fasciola</taxon>
    </lineage>
</organism>
<protein>
    <submittedName>
        <fullName evidence="1">Uncharacterized protein</fullName>
    </submittedName>
</protein>
<proteinExistence type="predicted"/>
<accession>A0A504Y847</accession>
<evidence type="ECO:0000313" key="2">
    <source>
        <dbReference type="Proteomes" id="UP000316759"/>
    </source>
</evidence>
<dbReference type="OrthoDB" id="414418at2759"/>
<dbReference type="EMBL" id="SUNJ01012923">
    <property type="protein sequence ID" value="TPP57672.1"/>
    <property type="molecule type" value="Genomic_DNA"/>
</dbReference>
<name>A0A504Y847_FASGI</name>
<reference evidence="1 2" key="1">
    <citation type="submission" date="2019-04" db="EMBL/GenBank/DDBJ databases">
        <title>Annotation for the trematode Fasciola gigantica.</title>
        <authorList>
            <person name="Choi Y.-J."/>
        </authorList>
    </citation>
    <scope>NUCLEOTIDE SEQUENCE [LARGE SCALE GENOMIC DNA]</scope>
    <source>
        <strain evidence="1">Uganda_cow_1</strain>
    </source>
</reference>
<sequence length="145" mass="15318">MLTTLKAELVTSDERISNSNGTGSGSIGPCISAMISDEVDCEPVPSTDKSQLFFSNPTVPELSSGICQTNSDALYHLKHASEIGLLSYTQGDHVLLVGSCCPPGRQGCPLGVNLSTGATGIFNLCTGRRVPQYHTWVLHGQVIIV</sequence>
<keyword evidence="2" id="KW-1185">Reference proteome</keyword>
<dbReference type="AlphaFoldDB" id="A0A504Y847"/>
<evidence type="ECO:0000313" key="1">
    <source>
        <dbReference type="EMBL" id="TPP57672.1"/>
    </source>
</evidence>
<dbReference type="Proteomes" id="UP000316759">
    <property type="component" value="Unassembled WGS sequence"/>
</dbReference>
<gene>
    <name evidence="1" type="ORF">FGIG_10948</name>
</gene>